<dbReference type="PRINTS" id="PR00081">
    <property type="entry name" value="GDHRDH"/>
</dbReference>
<evidence type="ECO:0000256" key="1">
    <source>
        <dbReference type="ARBA" id="ARBA00006484"/>
    </source>
</evidence>
<dbReference type="InterPro" id="IPR057326">
    <property type="entry name" value="KR_dom"/>
</dbReference>
<name>A0A239CP68_9ACTN</name>
<evidence type="ECO:0000256" key="3">
    <source>
        <dbReference type="RuleBase" id="RU000363"/>
    </source>
</evidence>
<dbReference type="EMBL" id="FZOH01000003">
    <property type="protein sequence ID" value="SNS21739.1"/>
    <property type="molecule type" value="Genomic_DNA"/>
</dbReference>
<dbReference type="Pfam" id="PF00106">
    <property type="entry name" value="adh_short"/>
    <property type="match status" value="1"/>
</dbReference>
<protein>
    <submittedName>
        <fullName evidence="6">NADP-dependent 3-hydroxy acid dehydrogenase YdfG</fullName>
    </submittedName>
</protein>
<proteinExistence type="inferred from homology"/>
<dbReference type="PANTHER" id="PTHR44196:SF1">
    <property type="entry name" value="DEHYDROGENASE_REDUCTASE SDR FAMILY MEMBER 7B"/>
    <property type="match status" value="1"/>
</dbReference>
<dbReference type="PRINTS" id="PR00080">
    <property type="entry name" value="SDRFAMILY"/>
</dbReference>
<gene>
    <name evidence="6" type="ORF">SAMN04488107_1739</name>
</gene>
<evidence type="ECO:0000259" key="5">
    <source>
        <dbReference type="SMART" id="SM00822"/>
    </source>
</evidence>
<evidence type="ECO:0000256" key="2">
    <source>
        <dbReference type="ARBA" id="ARBA00023002"/>
    </source>
</evidence>
<dbReference type="PROSITE" id="PS00061">
    <property type="entry name" value="ADH_SHORT"/>
    <property type="match status" value="1"/>
</dbReference>
<accession>A0A239CP68</accession>
<keyword evidence="2" id="KW-0560">Oxidoreductase</keyword>
<dbReference type="GO" id="GO:0016491">
    <property type="term" value="F:oxidoreductase activity"/>
    <property type="evidence" value="ECO:0007669"/>
    <property type="project" value="UniProtKB-KW"/>
</dbReference>
<organism evidence="6 7">
    <name type="scientific">Geodermatophilus saharensis</name>
    <dbReference type="NCBI Taxonomy" id="1137994"/>
    <lineage>
        <taxon>Bacteria</taxon>
        <taxon>Bacillati</taxon>
        <taxon>Actinomycetota</taxon>
        <taxon>Actinomycetes</taxon>
        <taxon>Geodermatophilales</taxon>
        <taxon>Geodermatophilaceae</taxon>
        <taxon>Geodermatophilus</taxon>
    </lineage>
</organism>
<dbReference type="CDD" id="cd05233">
    <property type="entry name" value="SDR_c"/>
    <property type="match status" value="1"/>
</dbReference>
<keyword evidence="7" id="KW-1185">Reference proteome</keyword>
<reference evidence="7" key="1">
    <citation type="submission" date="2017-06" db="EMBL/GenBank/DDBJ databases">
        <authorList>
            <person name="Varghese N."/>
            <person name="Submissions S."/>
        </authorList>
    </citation>
    <scope>NUCLEOTIDE SEQUENCE [LARGE SCALE GENOMIC DNA]</scope>
    <source>
        <strain evidence="7">DSM 45423</strain>
    </source>
</reference>
<dbReference type="SMART" id="SM00822">
    <property type="entry name" value="PKS_KR"/>
    <property type="match status" value="1"/>
</dbReference>
<dbReference type="InterPro" id="IPR002347">
    <property type="entry name" value="SDR_fam"/>
</dbReference>
<feature type="region of interest" description="Disordered" evidence="4">
    <location>
        <begin position="280"/>
        <end position="301"/>
    </location>
</feature>
<dbReference type="FunFam" id="3.40.50.720:FF:000084">
    <property type="entry name" value="Short-chain dehydrogenase reductase"/>
    <property type="match status" value="1"/>
</dbReference>
<dbReference type="OrthoDB" id="9775296at2"/>
<dbReference type="InterPro" id="IPR036291">
    <property type="entry name" value="NAD(P)-bd_dom_sf"/>
</dbReference>
<dbReference type="SUPFAM" id="SSF51735">
    <property type="entry name" value="NAD(P)-binding Rossmann-fold domains"/>
    <property type="match status" value="1"/>
</dbReference>
<evidence type="ECO:0000256" key="4">
    <source>
        <dbReference type="SAM" id="MobiDB-lite"/>
    </source>
</evidence>
<feature type="domain" description="Ketoreductase" evidence="5">
    <location>
        <begin position="3"/>
        <end position="186"/>
    </location>
</feature>
<dbReference type="Gene3D" id="3.40.50.720">
    <property type="entry name" value="NAD(P)-binding Rossmann-like Domain"/>
    <property type="match status" value="1"/>
</dbReference>
<dbReference type="InterPro" id="IPR020904">
    <property type="entry name" value="Sc_DH/Rdtase_CS"/>
</dbReference>
<dbReference type="AlphaFoldDB" id="A0A239CP68"/>
<dbReference type="Proteomes" id="UP000198386">
    <property type="component" value="Unassembled WGS sequence"/>
</dbReference>
<dbReference type="PANTHER" id="PTHR44196">
    <property type="entry name" value="DEHYDROGENASE/REDUCTASE SDR FAMILY MEMBER 7B"/>
    <property type="match status" value="1"/>
</dbReference>
<evidence type="ECO:0000313" key="6">
    <source>
        <dbReference type="EMBL" id="SNS21739.1"/>
    </source>
</evidence>
<evidence type="ECO:0000313" key="7">
    <source>
        <dbReference type="Proteomes" id="UP000198386"/>
    </source>
</evidence>
<dbReference type="GO" id="GO:0016020">
    <property type="term" value="C:membrane"/>
    <property type="evidence" value="ECO:0007669"/>
    <property type="project" value="TreeGrafter"/>
</dbReference>
<sequence>MPRVAIVTGGTSGIGRALSAALVRRGDTVVLTGTDGAAAARVAEQVAAGGPGAASGAELDVRDAAAVGGLVAGTASRYGRLDLLFNNAGVGIGGRIEELSLAHWDRAVDVNLRGVVHGVHAAYPVMVRQGAGHIVNTASVAGLLPNPGFAPYAMTKWGVVGLSLALRGEAASHGVRVTVVCPGGVDTPMLDRGMPPDLPRLPSVEAIDVRTVIRKLNGGRLHDADDLAADVLRGVDRNRPIVVAPRQARIAWRLMRLSPSLFLRLSQVLAARDPDLRSATGVAAPATGELPGRRLSGGRER</sequence>
<comment type="similarity">
    <text evidence="1 3">Belongs to the short-chain dehydrogenases/reductases (SDR) family.</text>
</comment>